<protein>
    <submittedName>
        <fullName evidence="1">Carbohydrate-binding protein</fullName>
    </submittedName>
</protein>
<dbReference type="SUPFAM" id="SSF49785">
    <property type="entry name" value="Galactose-binding domain-like"/>
    <property type="match status" value="1"/>
</dbReference>
<reference evidence="1 2" key="1">
    <citation type="submission" date="2019-11" db="EMBL/GenBank/DDBJ databases">
        <title>Spirosoma endbachense sp. nov., isolated from a natural salt meadow.</title>
        <authorList>
            <person name="Rojas J."/>
            <person name="Ambika Manirajan B."/>
            <person name="Ratering S."/>
            <person name="Suarez C."/>
            <person name="Geissler-Plaum R."/>
            <person name="Schnell S."/>
        </authorList>
    </citation>
    <scope>NUCLEOTIDE SEQUENCE [LARGE SCALE GENOMIC DNA]</scope>
    <source>
        <strain evidence="1 2">I-24</strain>
    </source>
</reference>
<keyword evidence="2" id="KW-1185">Reference proteome</keyword>
<proteinExistence type="predicted"/>
<dbReference type="AlphaFoldDB" id="A0A6P1W3F2"/>
<evidence type="ECO:0000313" key="2">
    <source>
        <dbReference type="Proteomes" id="UP000464577"/>
    </source>
</evidence>
<dbReference type="Gene3D" id="2.60.120.260">
    <property type="entry name" value="Galactose-binding domain-like"/>
    <property type="match status" value="1"/>
</dbReference>
<dbReference type="Proteomes" id="UP000464577">
    <property type="component" value="Chromosome"/>
</dbReference>
<dbReference type="CDD" id="cd04080">
    <property type="entry name" value="CBM6_cellulase-like"/>
    <property type="match status" value="1"/>
</dbReference>
<accession>A0A6P1W3F2</accession>
<organism evidence="1 2">
    <name type="scientific">Spirosoma endbachense</name>
    <dbReference type="NCBI Taxonomy" id="2666025"/>
    <lineage>
        <taxon>Bacteria</taxon>
        <taxon>Pseudomonadati</taxon>
        <taxon>Bacteroidota</taxon>
        <taxon>Cytophagia</taxon>
        <taxon>Cytophagales</taxon>
        <taxon>Cytophagaceae</taxon>
        <taxon>Spirosoma</taxon>
    </lineage>
</organism>
<name>A0A6P1W3F2_9BACT</name>
<evidence type="ECO:0000313" key="1">
    <source>
        <dbReference type="EMBL" id="QHV98537.1"/>
    </source>
</evidence>
<dbReference type="EMBL" id="CP045997">
    <property type="protein sequence ID" value="QHV98537.1"/>
    <property type="molecule type" value="Genomic_DNA"/>
</dbReference>
<dbReference type="RefSeq" id="WP_162388948.1">
    <property type="nucleotide sequence ID" value="NZ_CP045997.1"/>
</dbReference>
<dbReference type="InterPro" id="IPR008979">
    <property type="entry name" value="Galactose-bd-like_sf"/>
</dbReference>
<dbReference type="KEGG" id="senf:GJR95_27610"/>
<sequence length="254" mass="28766">MVKSLMQTKYHLLNNIRWQIKQIDSYVFGKKILGVALMLVITASAHFAQVPKEYKGKPFKDAEYTKGAQLIPGRLELAYYDLGGEGVAYHDTDPINNGSGKLNREPDHQRPGVSDYLVHFRANEGVDISFTKDFADFNHPNKVDPKVNQLYIGWQDDGEWTNYTVDVKVPGLYKIITVYGFQDNKSSLWLNNKKAVDLILPENTGDFHRWTQATVGEVTFPVAGTNLLTLHYNKGSNLAYLDFVLVKQLPANKQ</sequence>
<gene>
    <name evidence="1" type="ORF">GJR95_27610</name>
</gene>